<organism evidence="9 10">
    <name type="scientific">Candidatus Chryseopegocella kryptomonas</name>
    <dbReference type="NCBI Taxonomy" id="1633643"/>
    <lineage>
        <taxon>Bacteria</taxon>
        <taxon>Pseudomonadati</taxon>
        <taxon>Candidatus Kryptoniota</taxon>
        <taxon>Candidatus Chryseopegocella</taxon>
    </lineage>
</organism>
<reference evidence="10" key="1">
    <citation type="submission" date="2015-11" db="EMBL/GenBank/DDBJ databases">
        <authorList>
            <person name="Varghese N."/>
        </authorList>
    </citation>
    <scope>NUCLEOTIDE SEQUENCE [LARGE SCALE GENOMIC DNA]</scope>
    <source>
        <strain evidence="10">JGI-23</strain>
    </source>
</reference>
<name>A0A0P1MZG7_9BACT</name>
<keyword evidence="3" id="KW-1134">Transmembrane beta strand</keyword>
<evidence type="ECO:0000256" key="4">
    <source>
        <dbReference type="ARBA" id="ARBA00022692"/>
    </source>
</evidence>
<evidence type="ECO:0000313" key="9">
    <source>
        <dbReference type="EMBL" id="CUT01469.1"/>
    </source>
</evidence>
<sequence length="467" mass="52290">MKKLTLIILTLALNFSFAQFPDDALRYSNINFGVGARAIGLGFTYIGVSDDYSAIFWNPAGLAQVKRFEFAGGLNYLALTNSTRVWGYSNSFENTATNLNSIALVLPIPTIRGSLVFAGGYTRISDFTGTLSISLFNTQNSIVPSLYDPNPDYDLAWKLGLEDSTGATQILNNVSQKITLYESGGLNNWFISGAIDIAENLSVGATISIVSGSYKYDRQFIESDTRNYYTNYPWDFKELTVSDIIDATISGFSANAGLMYRSNIFRIGLMTRLPASISVKENYTRSGESSFDNGDKFSDSYSGTSRYGVLSPFYFGAGASFNIKDIVLIAGDMVYVDWRQMEFKNNPDLVQLNRDIKQIFTETVNLSAGVEVTLPFLQQIKVRTGYSYRPSPYAEDKGISSRATKLLTFGFTVLLQKTLLIDFAYINGKWNTIHTQYSYIHNNNFYALITDEENTIRNFVLTLRYRF</sequence>
<accession>A0A0P1MZG7</accession>
<comment type="similarity">
    <text evidence="2">Belongs to the OmpP1/FadL family.</text>
</comment>
<dbReference type="GO" id="GO:0009279">
    <property type="term" value="C:cell outer membrane"/>
    <property type="evidence" value="ECO:0007669"/>
    <property type="project" value="UniProtKB-SubCell"/>
</dbReference>
<evidence type="ECO:0000256" key="7">
    <source>
        <dbReference type="ARBA" id="ARBA00023237"/>
    </source>
</evidence>
<dbReference type="SUPFAM" id="SSF56935">
    <property type="entry name" value="Porins"/>
    <property type="match status" value="1"/>
</dbReference>
<dbReference type="InterPro" id="IPR005017">
    <property type="entry name" value="OMPP1/FadL/TodX"/>
</dbReference>
<evidence type="ECO:0000256" key="3">
    <source>
        <dbReference type="ARBA" id="ARBA00022452"/>
    </source>
</evidence>
<dbReference type="PANTHER" id="PTHR35093:SF8">
    <property type="entry name" value="OUTER MEMBRANE PROTEIN NMB0088-RELATED"/>
    <property type="match status" value="1"/>
</dbReference>
<dbReference type="RefSeq" id="WP_092349571.1">
    <property type="nucleotide sequence ID" value="NZ_CZVW01000009.1"/>
</dbReference>
<dbReference type="OrthoDB" id="9765571at2"/>
<dbReference type="GO" id="GO:0015483">
    <property type="term" value="F:long-chain fatty acid transporting porin activity"/>
    <property type="evidence" value="ECO:0007669"/>
    <property type="project" value="TreeGrafter"/>
</dbReference>
<keyword evidence="4" id="KW-0812">Transmembrane</keyword>
<keyword evidence="6" id="KW-0472">Membrane</keyword>
<proteinExistence type="inferred from homology"/>
<gene>
    <name evidence="9" type="ORF">JGI23_01048</name>
</gene>
<dbReference type="EMBL" id="CZVW01000009">
    <property type="protein sequence ID" value="CUT01469.1"/>
    <property type="molecule type" value="Genomic_DNA"/>
</dbReference>
<dbReference type="PANTHER" id="PTHR35093">
    <property type="entry name" value="OUTER MEMBRANE PROTEIN NMB0088-RELATED"/>
    <property type="match status" value="1"/>
</dbReference>
<dbReference type="Gene3D" id="2.40.160.60">
    <property type="entry name" value="Outer membrane protein transport protein (OMPP1/FadL/TodX)"/>
    <property type="match status" value="1"/>
</dbReference>
<evidence type="ECO:0000256" key="2">
    <source>
        <dbReference type="ARBA" id="ARBA00008163"/>
    </source>
</evidence>
<evidence type="ECO:0000256" key="6">
    <source>
        <dbReference type="ARBA" id="ARBA00023136"/>
    </source>
</evidence>
<dbReference type="Pfam" id="PF03349">
    <property type="entry name" value="Toluene_X"/>
    <property type="match status" value="1"/>
</dbReference>
<comment type="subcellular location">
    <subcellularLocation>
        <location evidence="1">Cell outer membrane</location>
        <topology evidence="1">Multi-pass membrane protein</topology>
    </subcellularLocation>
</comment>
<dbReference type="Proteomes" id="UP000199197">
    <property type="component" value="Unassembled WGS sequence"/>
</dbReference>
<keyword evidence="7" id="KW-0998">Cell outer membrane</keyword>
<feature type="signal peptide" evidence="8">
    <location>
        <begin position="1"/>
        <end position="18"/>
    </location>
</feature>
<protein>
    <submittedName>
        <fullName evidence="9">Long-chain fatty acid transport protein</fullName>
    </submittedName>
</protein>
<evidence type="ECO:0000256" key="5">
    <source>
        <dbReference type="ARBA" id="ARBA00022729"/>
    </source>
</evidence>
<evidence type="ECO:0000256" key="8">
    <source>
        <dbReference type="SAM" id="SignalP"/>
    </source>
</evidence>
<evidence type="ECO:0000256" key="1">
    <source>
        <dbReference type="ARBA" id="ARBA00004571"/>
    </source>
</evidence>
<evidence type="ECO:0000313" key="10">
    <source>
        <dbReference type="Proteomes" id="UP000199197"/>
    </source>
</evidence>
<feature type="chain" id="PRO_5006067852" evidence="8">
    <location>
        <begin position="19"/>
        <end position="467"/>
    </location>
</feature>
<dbReference type="AlphaFoldDB" id="A0A0P1MZG7"/>
<keyword evidence="10" id="KW-1185">Reference proteome</keyword>
<keyword evidence="5 8" id="KW-0732">Signal</keyword>